<dbReference type="PANTHER" id="PTHR33361">
    <property type="entry name" value="GLR0591 PROTEIN"/>
    <property type="match status" value="1"/>
</dbReference>
<sequence>MKKLLLLVIILVISISACKEQSKNEIAIDQNENFDTFKEEFLKELWKQNPAWASWVGLHEYDSILNINSEENKRKFLNSLKEMDDKLKQFELANLDDGNKIDYHLIENSLASGAWYVNEFKDHEWDASGYNVTGRVWTIINGDYADLDTRLEILSTLLVNVPAYYESAIENLTRPTMEHLELGLNQNQGALGILGKQLLDSISNSTLSNVKKEMLVARIQASKEAVSNYLTSLEKLKVEFADGKAESPRIGKVLFDKKYELEINSDYTAEEIYTIALKEKKKIHAKMIQISDTIWDNHLANIEKPTDTIVMVKMLIDKIAEKHVTREDFVDEIKRQIPILAAFVEEHDLLTQDPSKPLVVREMPVHMQGVSGASVSSPGPYEKERNTYYDVTPLDSYSEEEAESYLREYNHYILQILNIHEGIPGHYTQLVYGNESPSIIKSILANGAMVEGWANYAELMMLEEGYSNSPEMWLMFYKWQLRMVTNVLLDYGYHANKLKKEEAMKLMVVEAFQEKTEAEEKWVRVTLSSAQLSSYFTGFSEIYELRKEMKALKGNSFDLKEFHEQFLSYGNAPVKYISELMLK</sequence>
<evidence type="ECO:0000313" key="1">
    <source>
        <dbReference type="EMBL" id="KKN78905.1"/>
    </source>
</evidence>
<dbReference type="Pfam" id="PF05960">
    <property type="entry name" value="DUF885"/>
    <property type="match status" value="1"/>
</dbReference>
<comment type="caution">
    <text evidence="1">The sequence shown here is derived from an EMBL/GenBank/DDBJ whole genome shotgun (WGS) entry which is preliminary data.</text>
</comment>
<dbReference type="InterPro" id="IPR010281">
    <property type="entry name" value="DUF885"/>
</dbReference>
<accession>A0A0F9TCD8</accession>
<dbReference type="AlphaFoldDB" id="A0A0F9TCD8"/>
<dbReference type="EMBL" id="LAZR01000255">
    <property type="protein sequence ID" value="KKN78905.1"/>
    <property type="molecule type" value="Genomic_DNA"/>
</dbReference>
<reference evidence="1" key="1">
    <citation type="journal article" date="2015" name="Nature">
        <title>Complex archaea that bridge the gap between prokaryotes and eukaryotes.</title>
        <authorList>
            <person name="Spang A."/>
            <person name="Saw J.H."/>
            <person name="Jorgensen S.L."/>
            <person name="Zaremba-Niedzwiedzka K."/>
            <person name="Martijn J."/>
            <person name="Lind A.E."/>
            <person name="van Eijk R."/>
            <person name="Schleper C."/>
            <person name="Guy L."/>
            <person name="Ettema T.J."/>
        </authorList>
    </citation>
    <scope>NUCLEOTIDE SEQUENCE</scope>
</reference>
<proteinExistence type="predicted"/>
<protein>
    <recommendedName>
        <fullName evidence="2">DUF885 domain-containing protein</fullName>
    </recommendedName>
</protein>
<evidence type="ECO:0008006" key="2">
    <source>
        <dbReference type="Google" id="ProtNLM"/>
    </source>
</evidence>
<organism evidence="1">
    <name type="scientific">marine sediment metagenome</name>
    <dbReference type="NCBI Taxonomy" id="412755"/>
    <lineage>
        <taxon>unclassified sequences</taxon>
        <taxon>metagenomes</taxon>
        <taxon>ecological metagenomes</taxon>
    </lineage>
</organism>
<dbReference type="PROSITE" id="PS51257">
    <property type="entry name" value="PROKAR_LIPOPROTEIN"/>
    <property type="match status" value="1"/>
</dbReference>
<gene>
    <name evidence="1" type="ORF">LCGC14_0345260</name>
</gene>
<dbReference type="PANTHER" id="PTHR33361:SF15">
    <property type="entry name" value="DUF885 FAMILY LIPOPROTEIN"/>
    <property type="match status" value="1"/>
</dbReference>
<name>A0A0F9TCD8_9ZZZZ</name>